<organism evidence="14 15">
    <name type="scientific">Sabulicella glaciei</name>
    <dbReference type="NCBI Taxonomy" id="2984948"/>
    <lineage>
        <taxon>Bacteria</taxon>
        <taxon>Pseudomonadati</taxon>
        <taxon>Pseudomonadota</taxon>
        <taxon>Alphaproteobacteria</taxon>
        <taxon>Acetobacterales</taxon>
        <taxon>Acetobacteraceae</taxon>
        <taxon>Sabulicella</taxon>
    </lineage>
</organism>
<feature type="transmembrane region" description="Helical" evidence="11">
    <location>
        <begin position="167"/>
        <end position="190"/>
    </location>
</feature>
<dbReference type="Gene3D" id="1.10.287.130">
    <property type="match status" value="1"/>
</dbReference>
<dbReference type="PRINTS" id="PR00344">
    <property type="entry name" value="BCTRLSENSOR"/>
</dbReference>
<dbReference type="Proteomes" id="UP001526430">
    <property type="component" value="Unassembled WGS sequence"/>
</dbReference>
<evidence type="ECO:0000256" key="3">
    <source>
        <dbReference type="ARBA" id="ARBA00012438"/>
    </source>
</evidence>
<keyword evidence="9" id="KW-0902">Two-component regulatory system</keyword>
<name>A0ABT3NY26_9PROT</name>
<dbReference type="RefSeq" id="WP_301591166.1">
    <property type="nucleotide sequence ID" value="NZ_JAPFQI010000013.1"/>
</dbReference>
<dbReference type="InterPro" id="IPR003661">
    <property type="entry name" value="HisK_dim/P_dom"/>
</dbReference>
<keyword evidence="7 14" id="KW-0418">Kinase</keyword>
<dbReference type="InterPro" id="IPR036890">
    <property type="entry name" value="HATPase_C_sf"/>
</dbReference>
<gene>
    <name evidence="14" type="ORF">OF850_15415</name>
</gene>
<dbReference type="InterPro" id="IPR004358">
    <property type="entry name" value="Sig_transdc_His_kin-like_C"/>
</dbReference>
<keyword evidence="15" id="KW-1185">Reference proteome</keyword>
<dbReference type="PROSITE" id="PS50109">
    <property type="entry name" value="HIS_KIN"/>
    <property type="match status" value="1"/>
</dbReference>
<evidence type="ECO:0000313" key="14">
    <source>
        <dbReference type="EMBL" id="MCW8087020.1"/>
    </source>
</evidence>
<evidence type="ECO:0000256" key="9">
    <source>
        <dbReference type="ARBA" id="ARBA00023012"/>
    </source>
</evidence>
<evidence type="ECO:0000256" key="11">
    <source>
        <dbReference type="SAM" id="Phobius"/>
    </source>
</evidence>
<dbReference type="InterPro" id="IPR050428">
    <property type="entry name" value="TCS_sensor_his_kinase"/>
</dbReference>
<dbReference type="InterPro" id="IPR036097">
    <property type="entry name" value="HisK_dim/P_sf"/>
</dbReference>
<dbReference type="InterPro" id="IPR005467">
    <property type="entry name" value="His_kinase_dom"/>
</dbReference>
<dbReference type="SUPFAM" id="SSF47384">
    <property type="entry name" value="Homodimeric domain of signal transducing histidine kinase"/>
    <property type="match status" value="1"/>
</dbReference>
<dbReference type="SMART" id="SM00387">
    <property type="entry name" value="HATPase_c"/>
    <property type="match status" value="1"/>
</dbReference>
<feature type="domain" description="Histidine kinase" evidence="12">
    <location>
        <begin position="246"/>
        <end position="445"/>
    </location>
</feature>
<evidence type="ECO:0000313" key="15">
    <source>
        <dbReference type="Proteomes" id="UP001526430"/>
    </source>
</evidence>
<keyword evidence="5" id="KW-0808">Transferase</keyword>
<sequence>MSFRSLRLRLLLAGLASILLALGAATFGLALLFERHAERQVAGELQAVAEGLVARLERGPGGGWALASQPVDPRYDRPLSGFYWQVGQPGGAVLLRSRSLWDAELAVPAAGPEPYRMPSAGPERETLLVLARDVVMPSRMGGATLRIAVARDATEIAAAAAGFRRNLLPYLGLIGAVLLLGSFAQLSVGLRPLVAVRRRLGAIRSGEAARLGDGFPSEIQPLARELDALLDQRERDIAAARARAADLAHGLKTPLQVLLGEAAMLRDAGAEAAAESVGEAAEAMRRHVERELGRARRAARGPGTSAAVRYVAERLLRVLSRTEDGARVAWHLDIPEGLRVALHEDDLAEALGTLAENAARFAASAVTLSATPEAGQVIVAVRDDGPGIAEADHAEALRRGGRLDEGGTGLGLAIAREIAEGAGGSLRLGPTGPGRMTVSLVLPAA</sequence>
<dbReference type="PANTHER" id="PTHR45436:SF5">
    <property type="entry name" value="SENSOR HISTIDINE KINASE TRCS"/>
    <property type="match status" value="1"/>
</dbReference>
<comment type="caution">
    <text evidence="14">The sequence shown here is derived from an EMBL/GenBank/DDBJ whole genome shotgun (WGS) entry which is preliminary data.</text>
</comment>
<dbReference type="InterPro" id="IPR003660">
    <property type="entry name" value="HAMP_dom"/>
</dbReference>
<comment type="subcellular location">
    <subcellularLocation>
        <location evidence="2">Membrane</location>
    </subcellularLocation>
</comment>
<keyword evidence="10 11" id="KW-0472">Membrane</keyword>
<dbReference type="EC" id="2.7.13.3" evidence="3"/>
<evidence type="ECO:0000256" key="7">
    <source>
        <dbReference type="ARBA" id="ARBA00022777"/>
    </source>
</evidence>
<dbReference type="GO" id="GO:0016301">
    <property type="term" value="F:kinase activity"/>
    <property type="evidence" value="ECO:0007669"/>
    <property type="project" value="UniProtKB-KW"/>
</dbReference>
<keyword evidence="8 11" id="KW-1133">Transmembrane helix</keyword>
<protein>
    <recommendedName>
        <fullName evidence="3">histidine kinase</fullName>
        <ecNumber evidence="3">2.7.13.3</ecNumber>
    </recommendedName>
</protein>
<dbReference type="SUPFAM" id="SSF55874">
    <property type="entry name" value="ATPase domain of HSP90 chaperone/DNA topoisomerase II/histidine kinase"/>
    <property type="match status" value="1"/>
</dbReference>
<evidence type="ECO:0000256" key="4">
    <source>
        <dbReference type="ARBA" id="ARBA00022553"/>
    </source>
</evidence>
<keyword evidence="6 11" id="KW-0812">Transmembrane</keyword>
<reference evidence="14 15" key="1">
    <citation type="submission" date="2022-10" db="EMBL/GenBank/DDBJ databases">
        <title>Roseococcus glaciei nov., sp. nov., isolated from glacier.</title>
        <authorList>
            <person name="Liu Q."/>
            <person name="Xin Y.-H."/>
        </authorList>
    </citation>
    <scope>NUCLEOTIDE SEQUENCE [LARGE SCALE GENOMIC DNA]</scope>
    <source>
        <strain evidence="14 15">MDT2-1-1</strain>
    </source>
</reference>
<evidence type="ECO:0000256" key="6">
    <source>
        <dbReference type="ARBA" id="ARBA00022692"/>
    </source>
</evidence>
<evidence type="ECO:0000256" key="1">
    <source>
        <dbReference type="ARBA" id="ARBA00000085"/>
    </source>
</evidence>
<comment type="catalytic activity">
    <reaction evidence="1">
        <text>ATP + protein L-histidine = ADP + protein N-phospho-L-histidine.</text>
        <dbReference type="EC" id="2.7.13.3"/>
    </reaction>
</comment>
<dbReference type="InterPro" id="IPR003594">
    <property type="entry name" value="HATPase_dom"/>
</dbReference>
<evidence type="ECO:0000256" key="8">
    <source>
        <dbReference type="ARBA" id="ARBA00022989"/>
    </source>
</evidence>
<keyword evidence="4" id="KW-0597">Phosphoprotein</keyword>
<feature type="domain" description="HAMP" evidence="13">
    <location>
        <begin position="187"/>
        <end position="238"/>
    </location>
</feature>
<dbReference type="PANTHER" id="PTHR45436">
    <property type="entry name" value="SENSOR HISTIDINE KINASE YKOH"/>
    <property type="match status" value="1"/>
</dbReference>
<dbReference type="PROSITE" id="PS50885">
    <property type="entry name" value="HAMP"/>
    <property type="match status" value="1"/>
</dbReference>
<evidence type="ECO:0000256" key="10">
    <source>
        <dbReference type="ARBA" id="ARBA00023136"/>
    </source>
</evidence>
<proteinExistence type="predicted"/>
<dbReference type="EMBL" id="JAPFQI010000013">
    <property type="protein sequence ID" value="MCW8087020.1"/>
    <property type="molecule type" value="Genomic_DNA"/>
</dbReference>
<evidence type="ECO:0000256" key="5">
    <source>
        <dbReference type="ARBA" id="ARBA00022679"/>
    </source>
</evidence>
<dbReference type="CDD" id="cd00082">
    <property type="entry name" value="HisKA"/>
    <property type="match status" value="1"/>
</dbReference>
<evidence type="ECO:0000259" key="13">
    <source>
        <dbReference type="PROSITE" id="PS50885"/>
    </source>
</evidence>
<dbReference type="Pfam" id="PF02518">
    <property type="entry name" value="HATPase_c"/>
    <property type="match status" value="1"/>
</dbReference>
<evidence type="ECO:0000256" key="2">
    <source>
        <dbReference type="ARBA" id="ARBA00004370"/>
    </source>
</evidence>
<accession>A0ABT3NY26</accession>
<evidence type="ECO:0000259" key="12">
    <source>
        <dbReference type="PROSITE" id="PS50109"/>
    </source>
</evidence>
<dbReference type="Gene3D" id="3.30.565.10">
    <property type="entry name" value="Histidine kinase-like ATPase, C-terminal domain"/>
    <property type="match status" value="1"/>
</dbReference>